<dbReference type="SUPFAM" id="SSF55729">
    <property type="entry name" value="Acyl-CoA N-acyltransferases (Nat)"/>
    <property type="match status" value="1"/>
</dbReference>
<dbReference type="Gene3D" id="3.40.630.30">
    <property type="match status" value="1"/>
</dbReference>
<evidence type="ECO:0000259" key="1">
    <source>
        <dbReference type="PROSITE" id="PS51186"/>
    </source>
</evidence>
<dbReference type="GO" id="GO:0016740">
    <property type="term" value="F:transferase activity"/>
    <property type="evidence" value="ECO:0007669"/>
    <property type="project" value="UniProtKB-KW"/>
</dbReference>
<organism evidence="2 3">
    <name type="scientific">Streptomyces hesseae</name>
    <dbReference type="NCBI Taxonomy" id="3075519"/>
    <lineage>
        <taxon>Bacteria</taxon>
        <taxon>Bacillati</taxon>
        <taxon>Actinomycetota</taxon>
        <taxon>Actinomycetes</taxon>
        <taxon>Kitasatosporales</taxon>
        <taxon>Streptomycetaceae</taxon>
        <taxon>Streptomyces</taxon>
    </lineage>
</organism>
<comment type="caution">
    <text evidence="2">The sequence shown here is derived from an EMBL/GenBank/DDBJ whole genome shotgun (WGS) entry which is preliminary data.</text>
</comment>
<dbReference type="Proteomes" id="UP001180531">
    <property type="component" value="Unassembled WGS sequence"/>
</dbReference>
<dbReference type="EC" id="2.-.-.-" evidence="2"/>
<evidence type="ECO:0000313" key="2">
    <source>
        <dbReference type="EMBL" id="MDT0453972.1"/>
    </source>
</evidence>
<keyword evidence="2" id="KW-0808">Transferase</keyword>
<protein>
    <submittedName>
        <fullName evidence="2">GNAT family protein</fullName>
        <ecNumber evidence="2">2.-.-.-</ecNumber>
    </submittedName>
</protein>
<dbReference type="RefSeq" id="WP_311616371.1">
    <property type="nucleotide sequence ID" value="NZ_JAVRFI010000042.1"/>
</dbReference>
<dbReference type="PANTHER" id="PTHR43441:SF10">
    <property type="entry name" value="ACETYLTRANSFERASE"/>
    <property type="match status" value="1"/>
</dbReference>
<reference evidence="2" key="1">
    <citation type="submission" date="2024-05" db="EMBL/GenBank/DDBJ databases">
        <title>30 novel species of actinomycetes from the DSMZ collection.</title>
        <authorList>
            <person name="Nouioui I."/>
        </authorList>
    </citation>
    <scope>NUCLEOTIDE SEQUENCE</scope>
    <source>
        <strain evidence="2">DSM 40473</strain>
    </source>
</reference>
<feature type="domain" description="N-acetyltransferase" evidence="1">
    <location>
        <begin position="10"/>
        <end position="171"/>
    </location>
</feature>
<dbReference type="InterPro" id="IPR016181">
    <property type="entry name" value="Acyl_CoA_acyltransferase"/>
</dbReference>
<name>A0ABU2SY92_9ACTN</name>
<dbReference type="PANTHER" id="PTHR43441">
    <property type="entry name" value="RIBOSOMAL-PROTEIN-SERINE ACETYLTRANSFERASE"/>
    <property type="match status" value="1"/>
</dbReference>
<dbReference type="CDD" id="cd04301">
    <property type="entry name" value="NAT_SF"/>
    <property type="match status" value="1"/>
</dbReference>
<keyword evidence="3" id="KW-1185">Reference proteome</keyword>
<gene>
    <name evidence="2" type="ORF">RM609_33575</name>
</gene>
<accession>A0ABU2SY92</accession>
<sequence length="184" mass="20604">MFSFSLGEGVELRPLEPWQAEEFAAHIDRVREHIAPWLPFERDITDTESARRFLQGFADSQAKDGPRLYGVHSDGELVGGGFYRLFEPAEGSCELGAWVDPATQGRGVAFRVLVALIDWAVETRGISRVQALIEPENERSLAMVKRLGMTYEGTMRSVFPTGGARMDVQVHSVLSDEWKARPRP</sequence>
<dbReference type="InterPro" id="IPR000182">
    <property type="entry name" value="GNAT_dom"/>
</dbReference>
<dbReference type="Pfam" id="PF13302">
    <property type="entry name" value="Acetyltransf_3"/>
    <property type="match status" value="1"/>
</dbReference>
<dbReference type="EMBL" id="JAVRFI010000042">
    <property type="protein sequence ID" value="MDT0453972.1"/>
    <property type="molecule type" value="Genomic_DNA"/>
</dbReference>
<dbReference type="PROSITE" id="PS51186">
    <property type="entry name" value="GNAT"/>
    <property type="match status" value="1"/>
</dbReference>
<dbReference type="InterPro" id="IPR051908">
    <property type="entry name" value="Ribosomal_N-acetyltransferase"/>
</dbReference>
<evidence type="ECO:0000313" key="3">
    <source>
        <dbReference type="Proteomes" id="UP001180531"/>
    </source>
</evidence>
<proteinExistence type="predicted"/>